<organism evidence="1 2">
    <name type="scientific">Algivirga pacifica</name>
    <dbReference type="NCBI Taxonomy" id="1162670"/>
    <lineage>
        <taxon>Bacteria</taxon>
        <taxon>Pseudomonadati</taxon>
        <taxon>Bacteroidota</taxon>
        <taxon>Cytophagia</taxon>
        <taxon>Cytophagales</taxon>
        <taxon>Flammeovirgaceae</taxon>
        <taxon>Algivirga</taxon>
    </lineage>
</organism>
<dbReference type="Proteomes" id="UP001500298">
    <property type="component" value="Unassembled WGS sequence"/>
</dbReference>
<keyword evidence="2" id="KW-1185">Reference proteome</keyword>
<comment type="caution">
    <text evidence="1">The sequence shown here is derived from an EMBL/GenBank/DDBJ whole genome shotgun (WGS) entry which is preliminary data.</text>
</comment>
<name>A0ABP9DAN2_9BACT</name>
<reference evidence="2" key="1">
    <citation type="journal article" date="2019" name="Int. J. Syst. Evol. Microbiol.">
        <title>The Global Catalogue of Microorganisms (GCM) 10K type strain sequencing project: providing services to taxonomists for standard genome sequencing and annotation.</title>
        <authorList>
            <consortium name="The Broad Institute Genomics Platform"/>
            <consortium name="The Broad Institute Genome Sequencing Center for Infectious Disease"/>
            <person name="Wu L."/>
            <person name="Ma J."/>
        </authorList>
    </citation>
    <scope>NUCLEOTIDE SEQUENCE [LARGE SCALE GENOMIC DNA]</scope>
    <source>
        <strain evidence="2">JCM 18326</strain>
    </source>
</reference>
<gene>
    <name evidence="1" type="ORF">GCM10023331_20320</name>
</gene>
<protein>
    <submittedName>
        <fullName evidence="1">Uncharacterized protein</fullName>
    </submittedName>
</protein>
<evidence type="ECO:0000313" key="1">
    <source>
        <dbReference type="EMBL" id="GAA4835066.1"/>
    </source>
</evidence>
<accession>A0ABP9DAN2</accession>
<dbReference type="EMBL" id="BAABJX010000032">
    <property type="protein sequence ID" value="GAA4835066.1"/>
    <property type="molecule type" value="Genomic_DNA"/>
</dbReference>
<sequence>MAAKGPYALAAVASILLVMVGSAYGATGGPMYMGGTNPMMWDKSDYGRGYAQKRKKERNIVIRINDNI</sequence>
<proteinExistence type="predicted"/>
<evidence type="ECO:0000313" key="2">
    <source>
        <dbReference type="Proteomes" id="UP001500298"/>
    </source>
</evidence>